<dbReference type="OrthoDB" id="9773060at2"/>
<keyword evidence="4" id="KW-0949">S-adenosyl-L-methionine</keyword>
<dbReference type="PRINTS" id="PR00506">
    <property type="entry name" value="D21N6MTFRASE"/>
</dbReference>
<evidence type="ECO:0000259" key="5">
    <source>
        <dbReference type="Pfam" id="PF01555"/>
    </source>
</evidence>
<dbReference type="STRING" id="1050174.CEPID_05675"/>
<dbReference type="GO" id="GO:0032259">
    <property type="term" value="P:methylation"/>
    <property type="evidence" value="ECO:0007669"/>
    <property type="project" value="UniProtKB-KW"/>
</dbReference>
<dbReference type="InterPro" id="IPR029063">
    <property type="entry name" value="SAM-dependent_MTases_sf"/>
</dbReference>
<dbReference type="InterPro" id="IPR002295">
    <property type="entry name" value="N4/N6-MTase_EcoPI_Mod-like"/>
</dbReference>
<dbReference type="AlphaFoldDB" id="A0A0G3GQZ7"/>
<evidence type="ECO:0000256" key="2">
    <source>
        <dbReference type="ARBA" id="ARBA00022603"/>
    </source>
</evidence>
<dbReference type="REBASE" id="113843">
    <property type="entry name" value="M.Cep45586ORF5675P"/>
</dbReference>
<dbReference type="InterPro" id="IPR002052">
    <property type="entry name" value="DNA_methylase_N6_adenine_CS"/>
</dbReference>
<protein>
    <submittedName>
        <fullName evidence="6">Adenine specific DNA methylase Mod</fullName>
    </submittedName>
</protein>
<dbReference type="RefSeq" id="WP_047240098.1">
    <property type="nucleotide sequence ID" value="NZ_CP011541.1"/>
</dbReference>
<dbReference type="Gene3D" id="3.40.50.150">
    <property type="entry name" value="Vaccinia Virus protein VP39"/>
    <property type="match status" value="1"/>
</dbReference>
<keyword evidence="7" id="KW-1185">Reference proteome</keyword>
<dbReference type="Pfam" id="PF01555">
    <property type="entry name" value="N6_N4_Mtase"/>
    <property type="match status" value="1"/>
</dbReference>
<dbReference type="GO" id="GO:0008170">
    <property type="term" value="F:N-methyltransferase activity"/>
    <property type="evidence" value="ECO:0007669"/>
    <property type="project" value="InterPro"/>
</dbReference>
<dbReference type="PATRIC" id="fig|1050174.4.peg.1148"/>
<proteinExistence type="inferred from homology"/>
<dbReference type="PROSITE" id="PS00092">
    <property type="entry name" value="N6_MTASE"/>
    <property type="match status" value="1"/>
</dbReference>
<dbReference type="InterPro" id="IPR002941">
    <property type="entry name" value="DNA_methylase_N4/N6"/>
</dbReference>
<dbReference type="KEGG" id="cei:CEPID_05675"/>
<keyword evidence="3" id="KW-0808">Transferase</keyword>
<keyword evidence="2 6" id="KW-0489">Methyltransferase</keyword>
<evidence type="ECO:0000313" key="7">
    <source>
        <dbReference type="Proteomes" id="UP000035368"/>
    </source>
</evidence>
<dbReference type="SUPFAM" id="SSF53335">
    <property type="entry name" value="S-adenosyl-L-methionine-dependent methyltransferases"/>
    <property type="match status" value="1"/>
</dbReference>
<dbReference type="Proteomes" id="UP000035368">
    <property type="component" value="Chromosome"/>
</dbReference>
<comment type="similarity">
    <text evidence="1">Belongs to the N(4)/N(6)-methyltransferase family.</text>
</comment>
<name>A0A0G3GQZ7_9CORY</name>
<reference evidence="6 7" key="1">
    <citation type="submission" date="2015-05" db="EMBL/GenBank/DDBJ databases">
        <title>Complete genome sequence of Corynebacterium epidermidicanis DSM 45586, isolated from the skin of a dog suffering from pruritus.</title>
        <authorList>
            <person name="Ruckert C."/>
            <person name="Albersmeier A."/>
            <person name="Winkler A."/>
            <person name="Tauch A."/>
        </authorList>
    </citation>
    <scope>NUCLEOTIDE SEQUENCE [LARGE SCALE GENOMIC DNA]</scope>
    <source>
        <strain evidence="6 7">DSM 45586</strain>
    </source>
</reference>
<evidence type="ECO:0000313" key="6">
    <source>
        <dbReference type="EMBL" id="AKK03000.1"/>
    </source>
</evidence>
<accession>A0A0G3GQZ7</accession>
<sequence length="591" mass="66773">MPELNWVGKDKVITHHLDVPFRVLDHQYSFDENGQHEADNGSENMIIHGDNLEALKALLPRYEGKVDCIYIDPPYNTGNEGWVYNDNVNDPRIKKWLGEVVGKEGEDLSRHDKWLCMMYPRLRLLGKLLSPKGVLIASLSIHELHFFLEVLNEIFSSRQVIPVTVQTSGGKTNKGFNHQSEFLIFVTPKEFVPNSYRSAKNTYASGYHGMNLAGFNQTNRPNQAYPIFVNEKGAIVGVGKSLKERVEDGSYDGDLANFEFDYDEAPSGSTAVWPVTAKGVPCVWRLQAKRLLKEWERGFIKVVPSKDKTKNIWAVQYLSDGILRKIESGDFVTYRISDDPEIPTLELKNYETSGSSIPTVWYEKEYFTTRGSELIREILGSKDAFTYPKPIDIVQEAIGRVTKPDSLVLDSFAGSGTTAHAVLNLNSEDQGNRKFILIELDDYAETVTAERIRKVIKGYEDVEGDLVPGTGGSYSFFSLGTTLFEGSDLNPEVPLDQIRAYIWHSETGIEAASNKVVEFPDFLGIHNDTSYIFAYELDRATVLDREYLSRIPAECGATSYVIYSDTCLLSEQELREMNITFKKIPRDITRL</sequence>
<dbReference type="EMBL" id="CP011541">
    <property type="protein sequence ID" value="AKK03000.1"/>
    <property type="molecule type" value="Genomic_DNA"/>
</dbReference>
<gene>
    <name evidence="6" type="ORF">CEPID_05675</name>
</gene>
<evidence type="ECO:0000256" key="1">
    <source>
        <dbReference type="ARBA" id="ARBA00006594"/>
    </source>
</evidence>
<organism evidence="6 7">
    <name type="scientific">Corynebacterium epidermidicanis</name>
    <dbReference type="NCBI Taxonomy" id="1050174"/>
    <lineage>
        <taxon>Bacteria</taxon>
        <taxon>Bacillati</taxon>
        <taxon>Actinomycetota</taxon>
        <taxon>Actinomycetes</taxon>
        <taxon>Mycobacteriales</taxon>
        <taxon>Corynebacteriaceae</taxon>
        <taxon>Corynebacterium</taxon>
    </lineage>
</organism>
<evidence type="ECO:0000256" key="4">
    <source>
        <dbReference type="ARBA" id="ARBA00022691"/>
    </source>
</evidence>
<evidence type="ECO:0000256" key="3">
    <source>
        <dbReference type="ARBA" id="ARBA00022679"/>
    </source>
</evidence>
<dbReference type="GO" id="GO:0003677">
    <property type="term" value="F:DNA binding"/>
    <property type="evidence" value="ECO:0007669"/>
    <property type="project" value="InterPro"/>
</dbReference>
<feature type="domain" description="DNA methylase N-4/N-6" evidence="5">
    <location>
        <begin position="66"/>
        <end position="445"/>
    </location>
</feature>